<dbReference type="Proteomes" id="UP000277294">
    <property type="component" value="Unassembled WGS sequence"/>
</dbReference>
<dbReference type="GO" id="GO:0006751">
    <property type="term" value="P:glutathione catabolic process"/>
    <property type="evidence" value="ECO:0007669"/>
    <property type="project" value="InterPro"/>
</dbReference>
<organism evidence="3 4">
    <name type="scientific">Pigmentiphaga humi</name>
    <dbReference type="NCBI Taxonomy" id="2478468"/>
    <lineage>
        <taxon>Bacteria</taxon>
        <taxon>Pseudomonadati</taxon>
        <taxon>Pseudomonadota</taxon>
        <taxon>Betaproteobacteria</taxon>
        <taxon>Burkholderiales</taxon>
        <taxon>Alcaligenaceae</taxon>
        <taxon>Pigmentiphaga</taxon>
    </lineage>
</organism>
<evidence type="ECO:0000256" key="1">
    <source>
        <dbReference type="ARBA" id="ARBA00012344"/>
    </source>
</evidence>
<protein>
    <recommendedName>
        <fullName evidence="1">glutathione-specific gamma-glutamylcyclotransferase</fullName>
        <ecNumber evidence="1">4.3.2.7</ecNumber>
    </recommendedName>
</protein>
<gene>
    <name evidence="3" type="ORF">PIGHUM_02644</name>
</gene>
<proteinExistence type="predicted"/>
<reference evidence="3 4" key="1">
    <citation type="submission" date="2018-10" db="EMBL/GenBank/DDBJ databases">
        <authorList>
            <person name="Criscuolo A."/>
        </authorList>
    </citation>
    <scope>NUCLEOTIDE SEQUENCE [LARGE SCALE GENOMIC DNA]</scope>
    <source>
        <strain evidence="3">DnA1</strain>
    </source>
</reference>
<dbReference type="PANTHER" id="PTHR12192">
    <property type="entry name" value="CATION TRANSPORT PROTEIN CHAC-RELATED"/>
    <property type="match status" value="1"/>
</dbReference>
<dbReference type="GO" id="GO:0061928">
    <property type="term" value="F:glutathione specific gamma-glutamylcyclotransferase activity"/>
    <property type="evidence" value="ECO:0007669"/>
    <property type="project" value="UniProtKB-EC"/>
</dbReference>
<dbReference type="Pfam" id="PF04752">
    <property type="entry name" value="ChaC"/>
    <property type="match status" value="1"/>
</dbReference>
<dbReference type="RefSeq" id="WP_124080085.1">
    <property type="nucleotide sequence ID" value="NZ_UWPJ01000022.1"/>
</dbReference>
<name>A0A3P4B4J8_9BURK</name>
<dbReference type="EMBL" id="UWPJ01000022">
    <property type="protein sequence ID" value="VCU70568.1"/>
    <property type="molecule type" value="Genomic_DNA"/>
</dbReference>
<dbReference type="SUPFAM" id="SSF110857">
    <property type="entry name" value="Gamma-glutamyl cyclotransferase-like"/>
    <property type="match status" value="1"/>
</dbReference>
<dbReference type="AlphaFoldDB" id="A0A3P4B4J8"/>
<dbReference type="InterPro" id="IPR006840">
    <property type="entry name" value="ChaC"/>
</dbReference>
<dbReference type="EC" id="4.3.2.7" evidence="1"/>
<keyword evidence="4" id="KW-1185">Reference proteome</keyword>
<keyword evidence="2" id="KW-0456">Lyase</keyword>
<accession>A0A3P4B4J8</accession>
<evidence type="ECO:0000313" key="3">
    <source>
        <dbReference type="EMBL" id="VCU70568.1"/>
    </source>
</evidence>
<dbReference type="Gene3D" id="3.10.490.10">
    <property type="entry name" value="Gamma-glutamyl cyclotransferase-like"/>
    <property type="match status" value="1"/>
</dbReference>
<dbReference type="CDD" id="cd06661">
    <property type="entry name" value="GGCT_like"/>
    <property type="match status" value="1"/>
</dbReference>
<sequence>MHASAPDLPLLTPAQRQASIGAALTGWNGHDDVWVFAYGSLIWNPGFSVAERRMARVSGHHRSLCLWSRVNRGTPANPGLVFGLDRGGSCRGCVLRVAAAEVPAIFAALWDREMMTGAYLPRWLRCLTPAGPVQALAFVIDRRGSGYAGALEEARLLAAIRGAHGRYGACVDYVLDTDRALRDHGIRDRQLERLARLLAPLAGAPADPV</sequence>
<dbReference type="InterPro" id="IPR036568">
    <property type="entry name" value="GGCT-like_sf"/>
</dbReference>
<dbReference type="OrthoDB" id="9795692at2"/>
<dbReference type="PANTHER" id="PTHR12192:SF2">
    <property type="entry name" value="GLUTATHIONE-SPECIFIC GAMMA-GLUTAMYLCYCLOTRANSFERASE 2"/>
    <property type="match status" value="1"/>
</dbReference>
<dbReference type="InterPro" id="IPR013024">
    <property type="entry name" value="GGCT-like"/>
</dbReference>
<evidence type="ECO:0000313" key="4">
    <source>
        <dbReference type="Proteomes" id="UP000277294"/>
    </source>
</evidence>
<evidence type="ECO:0000256" key="2">
    <source>
        <dbReference type="ARBA" id="ARBA00023239"/>
    </source>
</evidence>
<dbReference type="GO" id="GO:0005737">
    <property type="term" value="C:cytoplasm"/>
    <property type="evidence" value="ECO:0007669"/>
    <property type="project" value="TreeGrafter"/>
</dbReference>